<sequence length="176" mass="20073">MHGRSALLAAKLAPEDALSLYFNYATRVAGQPARLVLTPVPEILLSAFVERASEQLPWFAVVLLVLAAITSLVSRERSRRLGLTRFLLGYLCIAAVPLFGVIELRSALREGLEQAGHGWWATFWLSLFLMVTFIVVAQWVVRRMPPTRGWLRDYRQAGRDIWRDRLARWLGIRSRD</sequence>
<proteinExistence type="predicted"/>
<dbReference type="SUPFAM" id="SSF103473">
    <property type="entry name" value="MFS general substrate transporter"/>
    <property type="match status" value="1"/>
</dbReference>
<comment type="caution">
    <text evidence="2">The sequence shown here is derived from an EMBL/GenBank/DDBJ whole genome shotgun (WGS) entry which is preliminary data.</text>
</comment>
<name>A0A4Z0C2W4_9BURK</name>
<dbReference type="EMBL" id="SMLL01000001">
    <property type="protein sequence ID" value="TFZ04565.1"/>
    <property type="molecule type" value="Genomic_DNA"/>
</dbReference>
<keyword evidence="1" id="KW-0812">Transmembrane</keyword>
<feature type="transmembrane region" description="Helical" evidence="1">
    <location>
        <begin position="56"/>
        <end position="74"/>
    </location>
</feature>
<gene>
    <name evidence="2" type="ORF">EZ242_02110</name>
</gene>
<feature type="transmembrane region" description="Helical" evidence="1">
    <location>
        <begin position="86"/>
        <end position="107"/>
    </location>
</feature>
<evidence type="ECO:0000313" key="2">
    <source>
        <dbReference type="EMBL" id="TFZ04565.1"/>
    </source>
</evidence>
<dbReference type="Proteomes" id="UP000297564">
    <property type="component" value="Unassembled WGS sequence"/>
</dbReference>
<keyword evidence="3" id="KW-1185">Reference proteome</keyword>
<evidence type="ECO:0000256" key="1">
    <source>
        <dbReference type="SAM" id="Phobius"/>
    </source>
</evidence>
<dbReference type="AlphaFoldDB" id="A0A4Z0C2W4"/>
<protein>
    <submittedName>
        <fullName evidence="2">Uncharacterized protein</fullName>
    </submittedName>
</protein>
<dbReference type="InterPro" id="IPR036259">
    <property type="entry name" value="MFS_trans_sf"/>
</dbReference>
<dbReference type="OrthoDB" id="8902013at2"/>
<feature type="transmembrane region" description="Helical" evidence="1">
    <location>
        <begin position="119"/>
        <end position="141"/>
    </location>
</feature>
<keyword evidence="1" id="KW-1133">Transmembrane helix</keyword>
<dbReference type="RefSeq" id="WP_135283447.1">
    <property type="nucleotide sequence ID" value="NZ_SMLL01000001.1"/>
</dbReference>
<organism evidence="2 3">
    <name type="scientific">Ramlibacter rhizophilus</name>
    <dbReference type="NCBI Taxonomy" id="1781167"/>
    <lineage>
        <taxon>Bacteria</taxon>
        <taxon>Pseudomonadati</taxon>
        <taxon>Pseudomonadota</taxon>
        <taxon>Betaproteobacteria</taxon>
        <taxon>Burkholderiales</taxon>
        <taxon>Comamonadaceae</taxon>
        <taxon>Ramlibacter</taxon>
    </lineage>
</organism>
<keyword evidence="1" id="KW-0472">Membrane</keyword>
<reference evidence="2 3" key="1">
    <citation type="submission" date="2019-03" db="EMBL/GenBank/DDBJ databases">
        <title>Ramlibacter rhizophilus CCTCC AB2015357, whole genome shotgun sequence.</title>
        <authorList>
            <person name="Zhang X."/>
            <person name="Feng G."/>
            <person name="Zhu H."/>
        </authorList>
    </citation>
    <scope>NUCLEOTIDE SEQUENCE [LARGE SCALE GENOMIC DNA]</scope>
    <source>
        <strain evidence="2 3">CCTCC AB2015357</strain>
    </source>
</reference>
<accession>A0A4Z0C2W4</accession>
<evidence type="ECO:0000313" key="3">
    <source>
        <dbReference type="Proteomes" id="UP000297564"/>
    </source>
</evidence>